<dbReference type="EMBL" id="VSSQ01000315">
    <property type="protein sequence ID" value="MPL90854.1"/>
    <property type="molecule type" value="Genomic_DNA"/>
</dbReference>
<feature type="transmembrane region" description="Helical" evidence="1">
    <location>
        <begin position="51"/>
        <end position="73"/>
    </location>
</feature>
<feature type="transmembrane region" description="Helical" evidence="1">
    <location>
        <begin position="20"/>
        <end position="39"/>
    </location>
</feature>
<dbReference type="InterPro" id="IPR010387">
    <property type="entry name" value="QueT"/>
</dbReference>
<organism evidence="2">
    <name type="scientific">bioreactor metagenome</name>
    <dbReference type="NCBI Taxonomy" id="1076179"/>
    <lineage>
        <taxon>unclassified sequences</taxon>
        <taxon>metagenomes</taxon>
        <taxon>ecological metagenomes</taxon>
    </lineage>
</organism>
<accession>A0A644VHI1</accession>
<proteinExistence type="predicted"/>
<keyword evidence="1" id="KW-0472">Membrane</keyword>
<feature type="transmembrane region" description="Helical" evidence="1">
    <location>
        <begin position="230"/>
        <end position="250"/>
    </location>
</feature>
<feature type="transmembrane region" description="Helical" evidence="1">
    <location>
        <begin position="206"/>
        <end position="224"/>
    </location>
</feature>
<feature type="transmembrane region" description="Helical" evidence="1">
    <location>
        <begin position="121"/>
        <end position="144"/>
    </location>
</feature>
<dbReference type="Pfam" id="PF06177">
    <property type="entry name" value="QueT"/>
    <property type="match status" value="1"/>
</dbReference>
<reference evidence="2" key="1">
    <citation type="submission" date="2019-08" db="EMBL/GenBank/DDBJ databases">
        <authorList>
            <person name="Kucharzyk K."/>
            <person name="Murdoch R.W."/>
            <person name="Higgins S."/>
            <person name="Loffler F."/>
        </authorList>
    </citation>
    <scope>NUCLEOTIDE SEQUENCE</scope>
</reference>
<evidence type="ECO:0008006" key="3">
    <source>
        <dbReference type="Google" id="ProtNLM"/>
    </source>
</evidence>
<sequence>MLAGDIMRTGNMTEKLTVGALLTAIFAVTALAFKGFVIIPGITEIRPVNAFPICFGLLFGNVGAIACGLGNFIGDLIGGTLTLGSIGGFIGNYAMAYVPFRVWRGIKRENEEVLLLGSWRHYMLFFFLCLLSSTTAAGIIPLFTDIIQMAPYTILFGIIFVNDFVAELFLGTIIYKFLASIVIYGVLRPTWLRIRDKTIVSLRQSFSLAIITLLCLVVGGVFFFTTPKGYGNTVVLYTMGIISVLMVVGMKA</sequence>
<evidence type="ECO:0000313" key="2">
    <source>
        <dbReference type="EMBL" id="MPL90854.1"/>
    </source>
</evidence>
<comment type="caution">
    <text evidence="2">The sequence shown here is derived from an EMBL/GenBank/DDBJ whole genome shotgun (WGS) entry which is preliminary data.</text>
</comment>
<name>A0A644VHI1_9ZZZZ</name>
<feature type="transmembrane region" description="Helical" evidence="1">
    <location>
        <begin position="79"/>
        <end position="100"/>
    </location>
</feature>
<keyword evidence="1" id="KW-0812">Transmembrane</keyword>
<evidence type="ECO:0000256" key="1">
    <source>
        <dbReference type="SAM" id="Phobius"/>
    </source>
</evidence>
<gene>
    <name evidence="2" type="ORF">SDC9_36911</name>
</gene>
<feature type="transmembrane region" description="Helical" evidence="1">
    <location>
        <begin position="164"/>
        <end position="186"/>
    </location>
</feature>
<protein>
    <recommendedName>
        <fullName evidence="3">QueT transporter</fullName>
    </recommendedName>
</protein>
<keyword evidence="1" id="KW-1133">Transmembrane helix</keyword>
<dbReference type="AlphaFoldDB" id="A0A644VHI1"/>